<name>A0A0V0QZ88_PSEPJ</name>
<proteinExistence type="predicted"/>
<evidence type="ECO:0000313" key="2">
    <source>
        <dbReference type="EMBL" id="KRX07623.1"/>
    </source>
</evidence>
<sequence>MEKKLQQISKNQKQTQKPYIAEQDDDSTISNLSLEQSKQKQSMKNVDKNKSSSQENNSIYKIQGNSQYFSPEIKKRYNHYFVSQSEDFLKINGLKCNDSGYKNQKQTQNQQQRKELVNYKQQNAKSFQSPNLTQRNLLDIQNMEGQQ</sequence>
<protein>
    <submittedName>
        <fullName evidence="2">Uncharacterized protein</fullName>
    </submittedName>
</protein>
<dbReference type="InParanoid" id="A0A0V0QZ88"/>
<feature type="region of interest" description="Disordered" evidence="1">
    <location>
        <begin position="1"/>
        <end position="65"/>
    </location>
</feature>
<accession>A0A0V0QZ88</accession>
<feature type="compositionally biased region" description="Polar residues" evidence="1">
    <location>
        <begin position="1"/>
        <end position="17"/>
    </location>
</feature>
<evidence type="ECO:0000256" key="1">
    <source>
        <dbReference type="SAM" id="MobiDB-lite"/>
    </source>
</evidence>
<feature type="compositionally biased region" description="Polar residues" evidence="1">
    <location>
        <begin position="51"/>
        <end position="65"/>
    </location>
</feature>
<evidence type="ECO:0000313" key="3">
    <source>
        <dbReference type="Proteomes" id="UP000054937"/>
    </source>
</evidence>
<reference evidence="2 3" key="1">
    <citation type="journal article" date="2015" name="Sci. Rep.">
        <title>Genome of the facultative scuticociliatosis pathogen Pseudocohnilembus persalinus provides insight into its virulence through horizontal gene transfer.</title>
        <authorList>
            <person name="Xiong J."/>
            <person name="Wang G."/>
            <person name="Cheng J."/>
            <person name="Tian M."/>
            <person name="Pan X."/>
            <person name="Warren A."/>
            <person name="Jiang C."/>
            <person name="Yuan D."/>
            <person name="Miao W."/>
        </authorList>
    </citation>
    <scope>NUCLEOTIDE SEQUENCE [LARGE SCALE GENOMIC DNA]</scope>
    <source>
        <strain evidence="2">36N120E</strain>
    </source>
</reference>
<dbReference type="Proteomes" id="UP000054937">
    <property type="component" value="Unassembled WGS sequence"/>
</dbReference>
<keyword evidence="3" id="KW-1185">Reference proteome</keyword>
<dbReference type="EMBL" id="LDAU01000082">
    <property type="protein sequence ID" value="KRX07623.1"/>
    <property type="molecule type" value="Genomic_DNA"/>
</dbReference>
<dbReference type="AlphaFoldDB" id="A0A0V0QZ88"/>
<feature type="compositionally biased region" description="Polar residues" evidence="1">
    <location>
        <begin position="28"/>
        <end position="44"/>
    </location>
</feature>
<gene>
    <name evidence="2" type="ORF">PPERSA_11172</name>
</gene>
<comment type="caution">
    <text evidence="2">The sequence shown here is derived from an EMBL/GenBank/DDBJ whole genome shotgun (WGS) entry which is preliminary data.</text>
</comment>
<organism evidence="2 3">
    <name type="scientific">Pseudocohnilembus persalinus</name>
    <name type="common">Ciliate</name>
    <dbReference type="NCBI Taxonomy" id="266149"/>
    <lineage>
        <taxon>Eukaryota</taxon>
        <taxon>Sar</taxon>
        <taxon>Alveolata</taxon>
        <taxon>Ciliophora</taxon>
        <taxon>Intramacronucleata</taxon>
        <taxon>Oligohymenophorea</taxon>
        <taxon>Scuticociliatia</taxon>
        <taxon>Philasterida</taxon>
        <taxon>Pseudocohnilembidae</taxon>
        <taxon>Pseudocohnilembus</taxon>
    </lineage>
</organism>